<sequence length="441" mass="44432">MSVWSRVTLVGEARTVDLVLPAQEPLGVLMPDVLELLGDPVRNPPQLRHLVTSTGEVLDPGASLADRQVPDGAVLRLVRADEPVPAPVVHEVPEVVADSLDPRLLSWSPAAARWTATFVLVAMAVGAGLVLRAGSGAGTAAAATACLAALLLVSGMTIGLAGREPAGLALTLGGGAAGVPALWWAADAFGWAGWGRWGGGALLLAALVMLLGLSSPLGRGALVGGGAAALLAAIGTGCAAAGLDSDRTGAVLALSCVVLLSVLLRTALSLSGLTSLDDRRSVGGAVPRVDLMASLDRAHRTMVIATVAVAVAATVAGLGATADLDGWNAALAALLALVVAGRARVFPLVLQKAALLGAAVAIVVGLAVRCAERVSWGFVPALGMLLLGLTAAVVTLAADPAEHTRARSRRMTNRIEATAVIAIIPVAIGVFGIFARLRETF</sequence>
<feature type="domain" description="EccD-like transmembrane" evidence="8">
    <location>
        <begin position="113"/>
        <end position="439"/>
    </location>
</feature>
<feature type="transmembrane region" description="Helical" evidence="7">
    <location>
        <begin position="249"/>
        <end position="270"/>
    </location>
</feature>
<keyword evidence="10" id="KW-1185">Reference proteome</keyword>
<accession>A0ABP8BYE7</accession>
<dbReference type="EMBL" id="BAABAS010000005">
    <property type="protein sequence ID" value="GAA4229902.1"/>
    <property type="molecule type" value="Genomic_DNA"/>
</dbReference>
<organism evidence="9 10">
    <name type="scientific">Actinomadura meridiana</name>
    <dbReference type="NCBI Taxonomy" id="559626"/>
    <lineage>
        <taxon>Bacteria</taxon>
        <taxon>Bacillati</taxon>
        <taxon>Actinomycetota</taxon>
        <taxon>Actinomycetes</taxon>
        <taxon>Streptosporangiales</taxon>
        <taxon>Thermomonosporaceae</taxon>
        <taxon>Actinomadura</taxon>
    </lineage>
</organism>
<name>A0ABP8BYE7_9ACTN</name>
<dbReference type="InterPro" id="IPR024962">
    <property type="entry name" value="YukD-like"/>
</dbReference>
<dbReference type="Gene3D" id="3.10.20.90">
    <property type="entry name" value="Phosphatidylinositol 3-kinase Catalytic Subunit, Chain A, domain 1"/>
    <property type="match status" value="1"/>
</dbReference>
<reference evidence="10" key="1">
    <citation type="journal article" date="2019" name="Int. J. Syst. Evol. Microbiol.">
        <title>The Global Catalogue of Microorganisms (GCM) 10K type strain sequencing project: providing services to taxonomists for standard genome sequencing and annotation.</title>
        <authorList>
            <consortium name="The Broad Institute Genomics Platform"/>
            <consortium name="The Broad Institute Genome Sequencing Center for Infectious Disease"/>
            <person name="Wu L."/>
            <person name="Ma J."/>
        </authorList>
    </citation>
    <scope>NUCLEOTIDE SEQUENCE [LARGE SCALE GENOMIC DNA]</scope>
    <source>
        <strain evidence="10">JCM 17440</strain>
    </source>
</reference>
<feature type="transmembrane region" description="Helical" evidence="7">
    <location>
        <begin position="301"/>
        <end position="320"/>
    </location>
</feature>
<comment type="caution">
    <text evidence="9">The sequence shown here is derived from an EMBL/GenBank/DDBJ whole genome shotgun (WGS) entry which is preliminary data.</text>
</comment>
<feature type="transmembrane region" description="Helical" evidence="7">
    <location>
        <begin position="326"/>
        <end position="346"/>
    </location>
</feature>
<evidence type="ECO:0000313" key="9">
    <source>
        <dbReference type="EMBL" id="GAA4229902.1"/>
    </source>
</evidence>
<feature type="transmembrane region" description="Helical" evidence="7">
    <location>
        <begin position="419"/>
        <end position="437"/>
    </location>
</feature>
<proteinExistence type="inferred from homology"/>
<evidence type="ECO:0000256" key="7">
    <source>
        <dbReference type="SAM" id="Phobius"/>
    </source>
</evidence>
<evidence type="ECO:0000256" key="2">
    <source>
        <dbReference type="ARBA" id="ARBA00006162"/>
    </source>
</evidence>
<dbReference type="Pfam" id="PF08817">
    <property type="entry name" value="YukD"/>
    <property type="match status" value="1"/>
</dbReference>
<keyword evidence="6 7" id="KW-0472">Membrane</keyword>
<feature type="transmembrane region" description="Helical" evidence="7">
    <location>
        <begin position="221"/>
        <end position="243"/>
    </location>
</feature>
<evidence type="ECO:0000256" key="5">
    <source>
        <dbReference type="ARBA" id="ARBA00022989"/>
    </source>
</evidence>
<dbReference type="InterPro" id="IPR044049">
    <property type="entry name" value="EccD_transm"/>
</dbReference>
<keyword evidence="5 7" id="KW-1133">Transmembrane helix</keyword>
<gene>
    <name evidence="9" type="ORF">GCM10022254_23410</name>
</gene>
<comment type="subcellular location">
    <subcellularLocation>
        <location evidence="1">Cell membrane</location>
        <topology evidence="1">Multi-pass membrane protein</topology>
    </subcellularLocation>
</comment>
<dbReference type="Proteomes" id="UP001501710">
    <property type="component" value="Unassembled WGS sequence"/>
</dbReference>
<feature type="transmembrane region" description="Helical" evidence="7">
    <location>
        <begin position="167"/>
        <end position="185"/>
    </location>
</feature>
<dbReference type="InterPro" id="IPR006707">
    <property type="entry name" value="T7SS_EccD"/>
</dbReference>
<dbReference type="NCBIfam" id="TIGR03920">
    <property type="entry name" value="T7SS_EccD"/>
    <property type="match status" value="1"/>
</dbReference>
<evidence type="ECO:0000259" key="8">
    <source>
        <dbReference type="Pfam" id="PF19053"/>
    </source>
</evidence>
<feature type="transmembrane region" description="Helical" evidence="7">
    <location>
        <begin position="197"/>
        <end position="214"/>
    </location>
</feature>
<dbReference type="Pfam" id="PF19053">
    <property type="entry name" value="EccD"/>
    <property type="match status" value="1"/>
</dbReference>
<dbReference type="RefSeq" id="WP_344894299.1">
    <property type="nucleotide sequence ID" value="NZ_BAABAS010000005.1"/>
</dbReference>
<keyword evidence="3" id="KW-1003">Cell membrane</keyword>
<evidence type="ECO:0000256" key="3">
    <source>
        <dbReference type="ARBA" id="ARBA00022475"/>
    </source>
</evidence>
<protein>
    <recommendedName>
        <fullName evidence="8">EccD-like transmembrane domain-containing protein</fullName>
    </recommendedName>
</protein>
<feature type="transmembrane region" description="Helical" evidence="7">
    <location>
        <begin position="377"/>
        <end position="398"/>
    </location>
</feature>
<feature type="transmembrane region" description="Helical" evidence="7">
    <location>
        <begin position="137"/>
        <end position="160"/>
    </location>
</feature>
<evidence type="ECO:0000256" key="4">
    <source>
        <dbReference type="ARBA" id="ARBA00022692"/>
    </source>
</evidence>
<evidence type="ECO:0000313" key="10">
    <source>
        <dbReference type="Proteomes" id="UP001501710"/>
    </source>
</evidence>
<evidence type="ECO:0000256" key="1">
    <source>
        <dbReference type="ARBA" id="ARBA00004651"/>
    </source>
</evidence>
<comment type="similarity">
    <text evidence="2">Belongs to the EccD/Snm4 family.</text>
</comment>
<evidence type="ECO:0000256" key="6">
    <source>
        <dbReference type="ARBA" id="ARBA00023136"/>
    </source>
</evidence>
<feature type="transmembrane region" description="Helical" evidence="7">
    <location>
        <begin position="111"/>
        <end position="131"/>
    </location>
</feature>
<keyword evidence="4 7" id="KW-0812">Transmembrane</keyword>
<feature type="transmembrane region" description="Helical" evidence="7">
    <location>
        <begin position="353"/>
        <end position="371"/>
    </location>
</feature>